<protein>
    <submittedName>
        <fullName evidence="2">Uncharacterized protein</fullName>
    </submittedName>
</protein>
<evidence type="ECO:0000313" key="2">
    <source>
        <dbReference type="EMBL" id="KDP22053.1"/>
    </source>
</evidence>
<proteinExistence type="predicted"/>
<feature type="coiled-coil region" evidence="1">
    <location>
        <begin position="12"/>
        <end position="72"/>
    </location>
</feature>
<name>A0A067JGX0_JATCU</name>
<keyword evidence="1" id="KW-0175">Coiled coil</keyword>
<reference evidence="2 3" key="1">
    <citation type="journal article" date="2014" name="PLoS ONE">
        <title>Global Analysis of Gene Expression Profiles in Physic Nut (Jatropha curcas L.) Seedlings Exposed to Salt Stress.</title>
        <authorList>
            <person name="Zhang L."/>
            <person name="Zhang C."/>
            <person name="Wu P."/>
            <person name="Chen Y."/>
            <person name="Li M."/>
            <person name="Jiang H."/>
            <person name="Wu G."/>
        </authorList>
    </citation>
    <scope>NUCLEOTIDE SEQUENCE [LARGE SCALE GENOMIC DNA]</scope>
    <source>
        <strain evidence="3">cv. GZQX0401</strain>
        <tissue evidence="2">Young leaves</tissue>
    </source>
</reference>
<dbReference type="AlphaFoldDB" id="A0A067JGX0"/>
<accession>A0A067JGX0</accession>
<sequence length="111" mass="12767">MARSQHSNCQRVKDLREVLEAKQAKRALFNNDYKAKAQVSKREASLISTPTKVDQLEEAHQLLLEIKQAQLEAMTLFQGVEARFTLMRNIANRLVKIGHFTLEDARPYQIS</sequence>
<evidence type="ECO:0000313" key="3">
    <source>
        <dbReference type="Proteomes" id="UP000027138"/>
    </source>
</evidence>
<evidence type="ECO:0000256" key="1">
    <source>
        <dbReference type="SAM" id="Coils"/>
    </source>
</evidence>
<organism evidence="2 3">
    <name type="scientific">Jatropha curcas</name>
    <name type="common">Barbados nut</name>
    <dbReference type="NCBI Taxonomy" id="180498"/>
    <lineage>
        <taxon>Eukaryota</taxon>
        <taxon>Viridiplantae</taxon>
        <taxon>Streptophyta</taxon>
        <taxon>Embryophyta</taxon>
        <taxon>Tracheophyta</taxon>
        <taxon>Spermatophyta</taxon>
        <taxon>Magnoliopsida</taxon>
        <taxon>eudicotyledons</taxon>
        <taxon>Gunneridae</taxon>
        <taxon>Pentapetalae</taxon>
        <taxon>rosids</taxon>
        <taxon>fabids</taxon>
        <taxon>Malpighiales</taxon>
        <taxon>Euphorbiaceae</taxon>
        <taxon>Crotonoideae</taxon>
        <taxon>Jatropheae</taxon>
        <taxon>Jatropha</taxon>
    </lineage>
</organism>
<dbReference type="Proteomes" id="UP000027138">
    <property type="component" value="Unassembled WGS sequence"/>
</dbReference>
<dbReference type="EMBL" id="KK915448">
    <property type="protein sequence ID" value="KDP22053.1"/>
    <property type="molecule type" value="Genomic_DNA"/>
</dbReference>
<keyword evidence="3" id="KW-1185">Reference proteome</keyword>
<gene>
    <name evidence="2" type="ORF">JCGZ_02475</name>
</gene>